<feature type="region of interest" description="Disordered" evidence="1">
    <location>
        <begin position="1"/>
        <end position="23"/>
    </location>
</feature>
<dbReference type="AlphaFoldDB" id="A0A7J6AXZ6"/>
<sequence>MQTQGEEQIERLTEGIEEKRRGIEEKHKHDIEQIRETYSAVSKTDAETKILKIILPDIQAYFQNIAVNIQRTLDAQRQIITNKIAEERRSPDYTNVDGAEMSVEKEIRENQTDGERTELEVEMSRSIKGSPEVNNNCALVQEVAEVEAELRAAREPNGFNSEDPDSEDECDKMANGVIVGEQEIEEEEEQEEVREVTEHIETVC</sequence>
<protein>
    <submittedName>
        <fullName evidence="2">Uncharacterized protein</fullName>
    </submittedName>
</protein>
<reference evidence="2 3" key="1">
    <citation type="submission" date="2020-02" db="EMBL/GenBank/DDBJ databases">
        <title>A chromosome-scale genome assembly of the black bullhead catfish (Ameiurus melas).</title>
        <authorList>
            <person name="Wen M."/>
            <person name="Zham M."/>
            <person name="Cabau C."/>
            <person name="Klopp C."/>
            <person name="Donnadieu C."/>
            <person name="Roques C."/>
            <person name="Bouchez O."/>
            <person name="Lampietro C."/>
            <person name="Jouanno E."/>
            <person name="Herpin A."/>
            <person name="Louis A."/>
            <person name="Berthelot C."/>
            <person name="Parey E."/>
            <person name="Roest-Crollius H."/>
            <person name="Braasch I."/>
            <person name="Postlethwait J."/>
            <person name="Robinson-Rechavi M."/>
            <person name="Echchiki A."/>
            <person name="Begum T."/>
            <person name="Montfort J."/>
            <person name="Schartl M."/>
            <person name="Bobe J."/>
            <person name="Guiguen Y."/>
        </authorList>
    </citation>
    <scope>NUCLEOTIDE SEQUENCE [LARGE SCALE GENOMIC DNA]</scope>
    <source>
        <strain evidence="2">M_S1</strain>
        <tissue evidence="2">Blood</tissue>
    </source>
</reference>
<proteinExistence type="predicted"/>
<feature type="region of interest" description="Disordered" evidence="1">
    <location>
        <begin position="184"/>
        <end position="204"/>
    </location>
</feature>
<keyword evidence="3" id="KW-1185">Reference proteome</keyword>
<dbReference type="Proteomes" id="UP000593565">
    <property type="component" value="Unassembled WGS sequence"/>
</dbReference>
<comment type="caution">
    <text evidence="2">The sequence shown here is derived from an EMBL/GenBank/DDBJ whole genome shotgun (WGS) entry which is preliminary data.</text>
</comment>
<feature type="compositionally biased region" description="Basic and acidic residues" evidence="1">
    <location>
        <begin position="8"/>
        <end position="23"/>
    </location>
</feature>
<evidence type="ECO:0000313" key="2">
    <source>
        <dbReference type="EMBL" id="KAF4087536.1"/>
    </source>
</evidence>
<organism evidence="2 3">
    <name type="scientific">Ameiurus melas</name>
    <name type="common">Black bullhead</name>
    <name type="synonym">Silurus melas</name>
    <dbReference type="NCBI Taxonomy" id="219545"/>
    <lineage>
        <taxon>Eukaryota</taxon>
        <taxon>Metazoa</taxon>
        <taxon>Chordata</taxon>
        <taxon>Craniata</taxon>
        <taxon>Vertebrata</taxon>
        <taxon>Euteleostomi</taxon>
        <taxon>Actinopterygii</taxon>
        <taxon>Neopterygii</taxon>
        <taxon>Teleostei</taxon>
        <taxon>Ostariophysi</taxon>
        <taxon>Siluriformes</taxon>
        <taxon>Ictaluridae</taxon>
        <taxon>Ameiurus</taxon>
    </lineage>
</organism>
<accession>A0A7J6AXZ6</accession>
<gene>
    <name evidence="2" type="ORF">AMELA_G00071940</name>
</gene>
<dbReference type="EMBL" id="JAAGNN010000006">
    <property type="protein sequence ID" value="KAF4087536.1"/>
    <property type="molecule type" value="Genomic_DNA"/>
</dbReference>
<feature type="compositionally biased region" description="Basic and acidic residues" evidence="1">
    <location>
        <begin position="193"/>
        <end position="204"/>
    </location>
</feature>
<evidence type="ECO:0000313" key="3">
    <source>
        <dbReference type="Proteomes" id="UP000593565"/>
    </source>
</evidence>
<evidence type="ECO:0000256" key="1">
    <source>
        <dbReference type="SAM" id="MobiDB-lite"/>
    </source>
</evidence>
<name>A0A7J6AXZ6_AMEME</name>